<dbReference type="Pfam" id="PF08282">
    <property type="entry name" value="Hydrolase_3"/>
    <property type="match status" value="1"/>
</dbReference>
<dbReference type="InterPro" id="IPR003329">
    <property type="entry name" value="Cytidylyl_trans"/>
</dbReference>
<reference evidence="11 12" key="1">
    <citation type="submission" date="2015-07" db="EMBL/GenBank/DDBJ databases">
        <title>Genome sequence of Levilinea saccharolytica DSM 16555.</title>
        <authorList>
            <person name="Hemp J."/>
            <person name="Ward L.M."/>
            <person name="Pace L.A."/>
            <person name="Fischer W.W."/>
        </authorList>
    </citation>
    <scope>NUCLEOTIDE SEQUENCE [LARGE SCALE GENOMIC DNA]</scope>
    <source>
        <strain evidence="11 12">KIBI-1</strain>
    </source>
</reference>
<dbReference type="SUPFAM" id="SSF53448">
    <property type="entry name" value="Nucleotide-diphospho-sugar transferases"/>
    <property type="match status" value="1"/>
</dbReference>
<comment type="pathway">
    <text evidence="3">Amino-sugar metabolism; N-acetylneuraminate metabolism.</text>
</comment>
<name>A0A0P6XC70_9CHLR</name>
<dbReference type="PANTHER" id="PTHR21485">
    <property type="entry name" value="HAD SUPERFAMILY MEMBERS CMAS AND KDSC"/>
    <property type="match status" value="1"/>
</dbReference>
<dbReference type="STRING" id="229921.ADN01_15855"/>
<evidence type="ECO:0000256" key="4">
    <source>
        <dbReference type="ARBA" id="ARBA00005893"/>
    </source>
</evidence>
<gene>
    <name evidence="11" type="ORF">ADN01_15855</name>
</gene>
<dbReference type="EMBL" id="LGCM01000060">
    <property type="protein sequence ID" value="KPL77383.1"/>
    <property type="molecule type" value="Genomic_DNA"/>
</dbReference>
<dbReference type="GO" id="GO:0008781">
    <property type="term" value="F:N-acylneuraminate cytidylyltransferase activity"/>
    <property type="evidence" value="ECO:0007669"/>
    <property type="project" value="UniProtKB-EC"/>
</dbReference>
<dbReference type="GO" id="GO:0006054">
    <property type="term" value="P:N-acetylneuraminate metabolic process"/>
    <property type="evidence" value="ECO:0007669"/>
    <property type="project" value="UniProtKB-UniPathway"/>
</dbReference>
<evidence type="ECO:0000256" key="2">
    <source>
        <dbReference type="ARBA" id="ARBA00001946"/>
    </source>
</evidence>
<keyword evidence="10" id="KW-0460">Magnesium</keyword>
<dbReference type="EC" id="2.7.7.43" evidence="7"/>
<dbReference type="Pfam" id="PF02348">
    <property type="entry name" value="CTP_transf_3"/>
    <property type="match status" value="1"/>
</dbReference>
<dbReference type="InterPro" id="IPR036412">
    <property type="entry name" value="HAD-like_sf"/>
</dbReference>
<dbReference type="GO" id="GO:0016788">
    <property type="term" value="F:hydrolase activity, acting on ester bonds"/>
    <property type="evidence" value="ECO:0007669"/>
    <property type="project" value="InterPro"/>
</dbReference>
<dbReference type="Gene3D" id="3.90.550.10">
    <property type="entry name" value="Spore Coat Polysaccharide Biosynthesis Protein SpsA, Chain A"/>
    <property type="match status" value="1"/>
</dbReference>
<dbReference type="PATRIC" id="fig|229921.5.peg.2603"/>
<evidence type="ECO:0000313" key="12">
    <source>
        <dbReference type="Proteomes" id="UP000050501"/>
    </source>
</evidence>
<comment type="catalytic activity">
    <reaction evidence="1">
        <text>an N-acylneuraminate + CTP = a CMP-N-acyl-beta-neuraminate + diphosphate</text>
        <dbReference type="Rhea" id="RHEA:11344"/>
        <dbReference type="ChEBI" id="CHEBI:33019"/>
        <dbReference type="ChEBI" id="CHEBI:37563"/>
        <dbReference type="ChEBI" id="CHEBI:60073"/>
        <dbReference type="ChEBI" id="CHEBI:68671"/>
        <dbReference type="EC" id="2.7.7.43"/>
    </reaction>
</comment>
<comment type="subunit">
    <text evidence="6">Homotetramer.</text>
</comment>
<dbReference type="SFLD" id="SFLDG01138">
    <property type="entry name" value="C1.6.2:_Deoxy-d-mannose-octulo"/>
    <property type="match status" value="1"/>
</dbReference>
<keyword evidence="12" id="KW-1185">Reference proteome</keyword>
<dbReference type="InterPro" id="IPR029044">
    <property type="entry name" value="Nucleotide-diphossugar_trans"/>
</dbReference>
<dbReference type="Gene3D" id="3.40.50.1000">
    <property type="entry name" value="HAD superfamily/HAD-like"/>
    <property type="match status" value="1"/>
</dbReference>
<evidence type="ECO:0000256" key="9">
    <source>
        <dbReference type="ARBA" id="ARBA00022801"/>
    </source>
</evidence>
<comment type="cofactor">
    <cofactor evidence="2">
        <name>Mg(2+)</name>
        <dbReference type="ChEBI" id="CHEBI:18420"/>
    </cofactor>
</comment>
<sequence>MVKAEVLAVIPARGGSKGIPRKNIKSFAGYPLIAYSIAAGTQAETVTRVILSTDDEEIAAVGREFGAETPFLRPAEFAQDQTLDLPVFEHALSWLAEHEGYRPDVVVQLRPTSPIRPSGMVDAAVRMLLANPEADSVRGVVPAGQNPHKMWRIDPASGRMQGLLTVEGLAEPYNAPRQALPPVYWQTGHIDAIRPRAILEQHSMSGRVILPLHIEPRYTVDIDTPFDWLRYEWLVYHAGLEMVTPGRARRPLPETVRLLVMDFDGVLTDNRVWVDQDGREAVMAYRSDSMGLKRLMAHGVETLILSTEVNRVVAARAQKMGVPVLHGVDDKAERLRQYLAEKQIDPQTVVFLGNDFNDTPCFPLVGCAVAVADAQPEALREADLVLERPGGHGAVRELCDLLYQRIRS</sequence>
<evidence type="ECO:0000256" key="5">
    <source>
        <dbReference type="ARBA" id="ARBA00010726"/>
    </source>
</evidence>
<dbReference type="SFLD" id="SFLDS00003">
    <property type="entry name" value="Haloacid_Dehalogenase"/>
    <property type="match status" value="1"/>
</dbReference>
<dbReference type="RefSeq" id="WP_075071281.1">
    <property type="nucleotide sequence ID" value="NZ_DF967974.1"/>
</dbReference>
<dbReference type="AlphaFoldDB" id="A0A0P6XC70"/>
<evidence type="ECO:0000256" key="3">
    <source>
        <dbReference type="ARBA" id="ARBA00005141"/>
    </source>
</evidence>
<comment type="similarity">
    <text evidence="4">Belongs to the KdsC family.</text>
</comment>
<proteinExistence type="inferred from homology"/>
<comment type="similarity">
    <text evidence="5">Belongs to the CMP-NeuNAc synthase family.</text>
</comment>
<dbReference type="InterPro" id="IPR050793">
    <property type="entry name" value="CMP-NeuNAc_synthase"/>
</dbReference>
<dbReference type="SUPFAM" id="SSF56784">
    <property type="entry name" value="HAD-like"/>
    <property type="match status" value="1"/>
</dbReference>
<keyword evidence="9" id="KW-0378">Hydrolase</keyword>
<keyword evidence="8" id="KW-0479">Metal-binding</keyword>
<accession>A0A0P6XC70</accession>
<protein>
    <recommendedName>
        <fullName evidence="7">N-acylneuraminate cytidylyltransferase</fullName>
        <ecNumber evidence="7">2.7.7.43</ecNumber>
    </recommendedName>
</protein>
<dbReference type="SFLD" id="SFLDG01136">
    <property type="entry name" value="C1.6:_Phosphoserine_Phosphatas"/>
    <property type="match status" value="1"/>
</dbReference>
<organism evidence="11 12">
    <name type="scientific">Levilinea saccharolytica</name>
    <dbReference type="NCBI Taxonomy" id="229921"/>
    <lineage>
        <taxon>Bacteria</taxon>
        <taxon>Bacillati</taxon>
        <taxon>Chloroflexota</taxon>
        <taxon>Anaerolineae</taxon>
        <taxon>Anaerolineales</taxon>
        <taxon>Anaerolineaceae</taxon>
        <taxon>Levilinea</taxon>
    </lineage>
</organism>
<evidence type="ECO:0000256" key="8">
    <source>
        <dbReference type="ARBA" id="ARBA00022723"/>
    </source>
</evidence>
<dbReference type="CDD" id="cd02513">
    <property type="entry name" value="CMP-NeuAc_Synthase"/>
    <property type="match status" value="1"/>
</dbReference>
<evidence type="ECO:0000256" key="1">
    <source>
        <dbReference type="ARBA" id="ARBA00001862"/>
    </source>
</evidence>
<dbReference type="UniPathway" id="UPA00628"/>
<evidence type="ECO:0000256" key="7">
    <source>
        <dbReference type="ARBA" id="ARBA00012491"/>
    </source>
</evidence>
<dbReference type="InterPro" id="IPR010023">
    <property type="entry name" value="KdsC_fam"/>
</dbReference>
<dbReference type="PANTHER" id="PTHR21485:SF3">
    <property type="entry name" value="N-ACYLNEURAMINATE CYTIDYLYLTRANSFERASE"/>
    <property type="match status" value="1"/>
</dbReference>
<dbReference type="GO" id="GO:0046872">
    <property type="term" value="F:metal ion binding"/>
    <property type="evidence" value="ECO:0007669"/>
    <property type="project" value="UniProtKB-KW"/>
</dbReference>
<dbReference type="OrthoDB" id="9805604at2"/>
<evidence type="ECO:0000256" key="10">
    <source>
        <dbReference type="ARBA" id="ARBA00022842"/>
    </source>
</evidence>
<evidence type="ECO:0000256" key="6">
    <source>
        <dbReference type="ARBA" id="ARBA00011881"/>
    </source>
</evidence>
<dbReference type="InterPro" id="IPR023214">
    <property type="entry name" value="HAD_sf"/>
</dbReference>
<dbReference type="Proteomes" id="UP000050501">
    <property type="component" value="Unassembled WGS sequence"/>
</dbReference>
<evidence type="ECO:0000313" key="11">
    <source>
        <dbReference type="EMBL" id="KPL77383.1"/>
    </source>
</evidence>
<comment type="caution">
    <text evidence="11">The sequence shown here is derived from an EMBL/GenBank/DDBJ whole genome shotgun (WGS) entry which is preliminary data.</text>
</comment>